<evidence type="ECO:0000313" key="2">
    <source>
        <dbReference type="EMBL" id="QSR25592.1"/>
    </source>
</evidence>
<dbReference type="SUPFAM" id="SSF54001">
    <property type="entry name" value="Cysteine proteinases"/>
    <property type="match status" value="1"/>
</dbReference>
<reference evidence="2 3" key="1">
    <citation type="submission" date="2017-06" db="EMBL/GenBank/DDBJ databases">
        <title>Complete Genome Sequence of the Soil Carbazole-Degrading Bacterium Nocardioides aromaticivorans IC177.</title>
        <authorList>
            <person name="Vejarano F."/>
            <person name="Suzuki-Minakuchi C."/>
            <person name="Ohtsubo Y."/>
            <person name="Tsuda M."/>
            <person name="Okada K."/>
            <person name="Nojiri H."/>
        </authorList>
    </citation>
    <scope>NUCLEOTIDE SEQUENCE [LARGE SCALE GENOMIC DNA]</scope>
    <source>
        <strain evidence="2 3">IC177</strain>
    </source>
</reference>
<protein>
    <recommendedName>
        <fullName evidence="1">Peptidase C51 domain-containing protein</fullName>
    </recommendedName>
</protein>
<dbReference type="EMBL" id="CP022295">
    <property type="protein sequence ID" value="QSR25592.1"/>
    <property type="molecule type" value="Genomic_DNA"/>
</dbReference>
<accession>A0ABX7PIP9</accession>
<dbReference type="InterPro" id="IPR038765">
    <property type="entry name" value="Papain-like_cys_pep_sf"/>
</dbReference>
<sequence length="551" mass="57941">MCPMVFDMRNRGPVLRWGTSVAASALFATLLVAVGITVRDEAPVSPSAGVTDLCSGWSGCNSAGYSDAGYGAVSGRMYWNMYSGHNCTNYVAYRMIKAGMSATRPWVGGGNASEWGLYMRDITDQVPSVGSVAWWGRYDNGSGSAGHVGYVEKVVSSSEIIISMDSWGGTFHWRRITKDSGRWPTGFIHFIDKKLTPTVTPKVTGTPKVGEALRLDPGTWTPSAKRTMQWLADGVAIPGQTGGGLLLTPALVGKNISVRVKATRSGYDPVTVTTKATADVAPGTFETGEQPAISGEAYVDGVLTATAGGWDPDDPAIEWRWYADGVRIRGNGGSTLALKPEHDGAMIKVVAVARKDGYTTATAPAVAQVGPVLAGKITVAKPLAITGTNRVGYQLNAVPGTYEPADVTAAYQWLRDGVPIPGATRSRYVQTVADVGATISVQATLTRPRYVPLAVDAVTARTQAVPTLKVATSGGRGKANVAVRVTAPGVAPVAGWVEVTIGRHVRKAQLVDGLVRVTIDDLAVGSKNVKVYFRGSSSVVAKRATATVVVK</sequence>
<evidence type="ECO:0000313" key="3">
    <source>
        <dbReference type="Proteomes" id="UP000662818"/>
    </source>
</evidence>
<feature type="domain" description="Peptidase C51" evidence="1">
    <location>
        <begin position="62"/>
        <end position="189"/>
    </location>
</feature>
<dbReference type="Pfam" id="PF05257">
    <property type="entry name" value="CHAP"/>
    <property type="match status" value="1"/>
</dbReference>
<dbReference type="Gene3D" id="3.90.1720.10">
    <property type="entry name" value="endopeptidase domain like (from Nostoc punctiforme)"/>
    <property type="match status" value="1"/>
</dbReference>
<proteinExistence type="predicted"/>
<dbReference type="InterPro" id="IPR007921">
    <property type="entry name" value="CHAP_dom"/>
</dbReference>
<dbReference type="Gene3D" id="2.60.40.2700">
    <property type="match status" value="3"/>
</dbReference>
<dbReference type="PROSITE" id="PS50911">
    <property type="entry name" value="CHAP"/>
    <property type="match status" value="1"/>
</dbReference>
<dbReference type="Proteomes" id="UP000662818">
    <property type="component" value="Chromosome"/>
</dbReference>
<gene>
    <name evidence="2" type="ORF">CFH99_08155</name>
</gene>
<keyword evidence="3" id="KW-1185">Reference proteome</keyword>
<organism evidence="2 3">
    <name type="scientific">Nocardioides aromaticivorans</name>
    <dbReference type="NCBI Taxonomy" id="200618"/>
    <lineage>
        <taxon>Bacteria</taxon>
        <taxon>Bacillati</taxon>
        <taxon>Actinomycetota</taxon>
        <taxon>Actinomycetes</taxon>
        <taxon>Propionibacteriales</taxon>
        <taxon>Nocardioidaceae</taxon>
        <taxon>Nocardioides</taxon>
    </lineage>
</organism>
<name>A0ABX7PIP9_9ACTN</name>
<evidence type="ECO:0000259" key="1">
    <source>
        <dbReference type="PROSITE" id="PS50911"/>
    </source>
</evidence>